<evidence type="ECO:0000313" key="5">
    <source>
        <dbReference type="EMBL" id="GAA1851013.1"/>
    </source>
</evidence>
<organism evidence="5 6">
    <name type="scientific">Pseudonocardia ailaonensis</name>
    <dbReference type="NCBI Taxonomy" id="367279"/>
    <lineage>
        <taxon>Bacteria</taxon>
        <taxon>Bacillati</taxon>
        <taxon>Actinomycetota</taxon>
        <taxon>Actinomycetes</taxon>
        <taxon>Pseudonocardiales</taxon>
        <taxon>Pseudonocardiaceae</taxon>
        <taxon>Pseudonocardia</taxon>
    </lineage>
</organism>
<comment type="similarity">
    <text evidence="2">Belongs to the bacterial solute-binding protein SsuA/TauA family.</text>
</comment>
<feature type="chain" id="PRO_5046019723" description="SsuA/THI5-like domain-containing protein" evidence="4">
    <location>
        <begin position="20"/>
        <end position="338"/>
    </location>
</feature>
<proteinExistence type="inferred from homology"/>
<evidence type="ECO:0000256" key="3">
    <source>
        <dbReference type="ARBA" id="ARBA00022729"/>
    </source>
</evidence>
<keyword evidence="3 4" id="KW-0732">Signal</keyword>
<sequence>MKRAWILAVLAVTGMLASACGGGGASQDGSTKVRIALASFSVGHGLSLIARDGGFFERRGLSVEIINAQGAQNAVAAVASGDVQAFVGTPANAFAAASQARFVMPLRAYAGPSVTLTLRVDVAARLGLPANASPEQRLKALDGLTIASISPAISPTLMLRHTSEQAGARINFTYLDQTTYAAALQAKSIDGFIGSSPYAEIAESQGSGLSWLSGPAGDFPGYGSSYMQIGLGITTGYADANPDVTSRMVRSYLDAAEYVRDHPDEAKAVLRKSFPELDGRVWDQVWTSQKAAFTAPVPTAEDLAFTYREYTESGSAKGGDIDLDRMLAPQLVDAARSL</sequence>
<comment type="caution">
    <text evidence="5">The sequence shown here is derived from an EMBL/GenBank/DDBJ whole genome shotgun (WGS) entry which is preliminary data.</text>
</comment>
<dbReference type="SUPFAM" id="SSF53850">
    <property type="entry name" value="Periplasmic binding protein-like II"/>
    <property type="match status" value="1"/>
</dbReference>
<accession>A0ABN2N7T1</accession>
<comment type="subcellular location">
    <subcellularLocation>
        <location evidence="1">Periplasm</location>
    </subcellularLocation>
</comment>
<protein>
    <recommendedName>
        <fullName evidence="7">SsuA/THI5-like domain-containing protein</fullName>
    </recommendedName>
</protein>
<name>A0ABN2N7T1_9PSEU</name>
<dbReference type="Gene3D" id="3.40.190.10">
    <property type="entry name" value="Periplasmic binding protein-like II"/>
    <property type="match status" value="2"/>
</dbReference>
<dbReference type="RefSeq" id="WP_344417634.1">
    <property type="nucleotide sequence ID" value="NZ_BAAAQK010000009.1"/>
</dbReference>
<gene>
    <name evidence="5" type="ORF">GCM10009836_33720</name>
</gene>
<evidence type="ECO:0000313" key="6">
    <source>
        <dbReference type="Proteomes" id="UP001500449"/>
    </source>
</evidence>
<evidence type="ECO:0000256" key="4">
    <source>
        <dbReference type="SAM" id="SignalP"/>
    </source>
</evidence>
<feature type="signal peptide" evidence="4">
    <location>
        <begin position="1"/>
        <end position="19"/>
    </location>
</feature>
<dbReference type="Proteomes" id="UP001500449">
    <property type="component" value="Unassembled WGS sequence"/>
</dbReference>
<evidence type="ECO:0008006" key="7">
    <source>
        <dbReference type="Google" id="ProtNLM"/>
    </source>
</evidence>
<dbReference type="PANTHER" id="PTHR30024">
    <property type="entry name" value="ALIPHATIC SULFONATES-BINDING PROTEIN-RELATED"/>
    <property type="match status" value="1"/>
</dbReference>
<dbReference type="PANTHER" id="PTHR30024:SF47">
    <property type="entry name" value="TAURINE-BINDING PERIPLASMIC PROTEIN"/>
    <property type="match status" value="1"/>
</dbReference>
<evidence type="ECO:0000256" key="1">
    <source>
        <dbReference type="ARBA" id="ARBA00004418"/>
    </source>
</evidence>
<keyword evidence="6" id="KW-1185">Reference proteome</keyword>
<dbReference type="Pfam" id="PF13379">
    <property type="entry name" value="NMT1_2"/>
    <property type="match status" value="1"/>
</dbReference>
<reference evidence="5 6" key="1">
    <citation type="journal article" date="2019" name="Int. J. Syst. Evol. Microbiol.">
        <title>The Global Catalogue of Microorganisms (GCM) 10K type strain sequencing project: providing services to taxonomists for standard genome sequencing and annotation.</title>
        <authorList>
            <consortium name="The Broad Institute Genomics Platform"/>
            <consortium name="The Broad Institute Genome Sequencing Center for Infectious Disease"/>
            <person name="Wu L."/>
            <person name="Ma J."/>
        </authorList>
    </citation>
    <scope>NUCLEOTIDE SEQUENCE [LARGE SCALE GENOMIC DNA]</scope>
    <source>
        <strain evidence="5 6">JCM 16009</strain>
    </source>
</reference>
<evidence type="ECO:0000256" key="2">
    <source>
        <dbReference type="ARBA" id="ARBA00010742"/>
    </source>
</evidence>
<dbReference type="PROSITE" id="PS51257">
    <property type="entry name" value="PROKAR_LIPOPROTEIN"/>
    <property type="match status" value="1"/>
</dbReference>
<dbReference type="EMBL" id="BAAAQK010000009">
    <property type="protein sequence ID" value="GAA1851013.1"/>
    <property type="molecule type" value="Genomic_DNA"/>
</dbReference>